<dbReference type="OMA" id="CMSERIH"/>
<reference evidence="2" key="1">
    <citation type="submission" date="2017-02" db="UniProtKB">
        <authorList>
            <consortium name="WormBaseParasite"/>
        </authorList>
    </citation>
    <scope>IDENTIFICATION</scope>
</reference>
<keyword evidence="1" id="KW-0812">Transmembrane</keyword>
<dbReference type="GO" id="GO:0005737">
    <property type="term" value="C:cytoplasm"/>
    <property type="evidence" value="ECO:0007669"/>
    <property type="project" value="TreeGrafter"/>
</dbReference>
<name>A0A0N4YZ83_NIPBR</name>
<dbReference type="PANTHER" id="PTHR34179">
    <property type="entry name" value="TUMOR PROTEIN P53-INDUCIBLE PROTEIN 13"/>
    <property type="match status" value="1"/>
</dbReference>
<evidence type="ECO:0000313" key="2">
    <source>
        <dbReference type="WBParaSite" id="NBR_0002255501-mRNA-1"/>
    </source>
</evidence>
<keyword evidence="1" id="KW-0472">Membrane</keyword>
<dbReference type="PANTHER" id="PTHR34179:SF1">
    <property type="entry name" value="TUMOR PROTEIN P53-INDUCIBLE PROTEIN 13"/>
    <property type="match status" value="1"/>
</dbReference>
<proteinExistence type="predicted"/>
<dbReference type="Pfam" id="PF11303">
    <property type="entry name" value="DUF3105"/>
    <property type="match status" value="1"/>
</dbReference>
<evidence type="ECO:0000256" key="1">
    <source>
        <dbReference type="SAM" id="Phobius"/>
    </source>
</evidence>
<protein>
    <submittedName>
        <fullName evidence="2">AT02196p (inferred by orthology to a D. melanogaster protein)</fullName>
    </submittedName>
</protein>
<dbReference type="AlphaFoldDB" id="A0A0N4YZ83"/>
<sequence>LSCRYRGLCKLAIALFGTYLWSLYASFAKWIQTFASRGNHRPNWARYGEYLYLPEQRWLHNLEHGAVILLYHPCANEEELAKLRQIVTKCIYRHIITPYNKLSEKRARLKIDCPDTENINFFEKLSSEKQCDFQPLALVTWGSKLEMNYVDVDASVAFIKSHARIAPEDLSKDGIYDQFLIHEAVVVSDQNDSKLCSPYT</sequence>
<keyword evidence="1" id="KW-1133">Transmembrane helix</keyword>
<dbReference type="InterPro" id="IPR021454">
    <property type="entry name" value="DUF3105"/>
</dbReference>
<dbReference type="WBParaSite" id="NBR_0002255501-mRNA-1">
    <property type="protein sequence ID" value="NBR_0002255501-mRNA-1"/>
    <property type="gene ID" value="NBR_0002255501"/>
</dbReference>
<accession>A0A0N4YZ83</accession>
<organism evidence="2">
    <name type="scientific">Nippostrongylus brasiliensis</name>
    <name type="common">Rat hookworm</name>
    <dbReference type="NCBI Taxonomy" id="27835"/>
    <lineage>
        <taxon>Eukaryota</taxon>
        <taxon>Metazoa</taxon>
        <taxon>Ecdysozoa</taxon>
        <taxon>Nematoda</taxon>
        <taxon>Chromadorea</taxon>
        <taxon>Rhabditida</taxon>
        <taxon>Rhabditina</taxon>
        <taxon>Rhabditomorpha</taxon>
        <taxon>Strongyloidea</taxon>
        <taxon>Heligmosomidae</taxon>
        <taxon>Nippostrongylus</taxon>
    </lineage>
</organism>
<feature type="transmembrane region" description="Helical" evidence="1">
    <location>
        <begin position="12"/>
        <end position="31"/>
    </location>
</feature>